<proteinExistence type="predicted"/>
<dbReference type="OrthoDB" id="5687299at2"/>
<evidence type="ECO:0000313" key="3">
    <source>
        <dbReference type="Proteomes" id="UP000295375"/>
    </source>
</evidence>
<dbReference type="EMBL" id="SNYM01000005">
    <property type="protein sequence ID" value="TDQ49129.1"/>
    <property type="molecule type" value="Genomic_DNA"/>
</dbReference>
<dbReference type="Proteomes" id="UP000295375">
    <property type="component" value="Unassembled WGS sequence"/>
</dbReference>
<gene>
    <name evidence="2" type="ORF">EV696_105103</name>
</gene>
<protein>
    <submittedName>
        <fullName evidence="2">Uncharacterized protein</fullName>
    </submittedName>
</protein>
<reference evidence="2 3" key="1">
    <citation type="submission" date="2019-03" db="EMBL/GenBank/DDBJ databases">
        <title>Genomic Encyclopedia of Type Strains, Phase IV (KMG-IV): sequencing the most valuable type-strain genomes for metagenomic binning, comparative biology and taxonomic classification.</title>
        <authorList>
            <person name="Goeker M."/>
        </authorList>
    </citation>
    <scope>NUCLEOTIDE SEQUENCE [LARGE SCALE GENOMIC DNA]</scope>
    <source>
        <strain evidence="2 3">DSM 103792</strain>
    </source>
</reference>
<evidence type="ECO:0000256" key="1">
    <source>
        <dbReference type="SAM" id="SignalP"/>
    </source>
</evidence>
<feature type="chain" id="PRO_5020341835" evidence="1">
    <location>
        <begin position="38"/>
        <end position="193"/>
    </location>
</feature>
<feature type="signal peptide" evidence="1">
    <location>
        <begin position="1"/>
        <end position="37"/>
    </location>
</feature>
<dbReference type="AlphaFoldDB" id="A0A4R6UTE2"/>
<keyword evidence="1" id="KW-0732">Signal</keyword>
<dbReference type="RefSeq" id="WP_133589472.1">
    <property type="nucleotide sequence ID" value="NZ_CP037953.1"/>
</dbReference>
<sequence>MSLLPPILLRRLAPRKRLFPTLFLSTGLALFASSAAAAELHCEQLLTPADLHNALGEKARAIVSKPSGVVQETGGRCSRLFAMGQFDRFSDELILMVSPANSVDSAKATVERMANDAKKYFGFSRPAIGDNAVHYRRLDPLNDARMGMHIHFSVGKYVVELTYHNVDDGKRNKFVIESKELEPLATLLAKRLR</sequence>
<keyword evidence="3" id="KW-1185">Reference proteome</keyword>
<comment type="caution">
    <text evidence="2">The sequence shown here is derived from an EMBL/GenBank/DDBJ whole genome shotgun (WGS) entry which is preliminary data.</text>
</comment>
<name>A0A4R6UTE2_9GAMM</name>
<accession>A0A4R6UTE2</accession>
<evidence type="ECO:0000313" key="2">
    <source>
        <dbReference type="EMBL" id="TDQ49129.1"/>
    </source>
</evidence>
<organism evidence="2 3">
    <name type="scientific">Permianibacter aggregans</name>
    <dbReference type="NCBI Taxonomy" id="1510150"/>
    <lineage>
        <taxon>Bacteria</taxon>
        <taxon>Pseudomonadati</taxon>
        <taxon>Pseudomonadota</taxon>
        <taxon>Gammaproteobacteria</taxon>
        <taxon>Pseudomonadales</taxon>
        <taxon>Pseudomonadaceae</taxon>
        <taxon>Permianibacter</taxon>
    </lineage>
</organism>